<dbReference type="AlphaFoldDB" id="A0A1R4A4A0"/>
<dbReference type="GeneID" id="91011943"/>
<reference evidence="1" key="1">
    <citation type="journal article" date="2010" name="Environ. Microbiol.">
        <title>A blueprint of ectoine metabolism from the genome of the industrial producer Halomonas elongata DSM 2581(T).</title>
        <authorList>
            <person name="Schwibbert K."/>
            <person name="Marin-Sanguino A."/>
            <person name="Bagyan I."/>
            <person name="Heidrich G."/>
            <person name="Lentzen G."/>
            <person name="Seitz H."/>
            <person name="Rampp M."/>
            <person name="Schuster S.C."/>
            <person name="Klenk H.P."/>
            <person name="Pfeiffer F."/>
            <person name="Oesterhelt D."/>
            <person name="Kunte H.J."/>
        </authorList>
    </citation>
    <scope>NUCLEOTIDE SEQUENCE</scope>
    <source>
        <strain evidence="1">Type strain: DSM 2581</strain>
    </source>
</reference>
<dbReference type="EMBL" id="CP139472">
    <property type="protein sequence ID" value="WPU48425.1"/>
    <property type="molecule type" value="Genomic_DNA"/>
</dbReference>
<gene>
    <name evidence="1" type="ORF">HELO_2397G</name>
    <name evidence="2" type="ORF">SR933_05920</name>
</gene>
<reference evidence="2 4" key="4">
    <citation type="submission" date="2023-11" db="EMBL/GenBank/DDBJ databases">
        <title>MicrobeMod: A computational toolkit for identifying prokaryotic methylation and restriction-modification with nanopore sequencing.</title>
        <authorList>
            <person name="Crits-Christoph A."/>
            <person name="Kang S.C."/>
            <person name="Lee H."/>
            <person name="Ostrov N."/>
        </authorList>
    </citation>
    <scope>NUCLEOTIDE SEQUENCE [LARGE SCALE GENOMIC DNA]</scope>
    <source>
        <strain evidence="2 4">ATCC 33173</strain>
    </source>
</reference>
<dbReference type="EMBL" id="FN869568">
    <property type="protein sequence ID" value="SJK83791.1"/>
    <property type="molecule type" value="Genomic_DNA"/>
</dbReference>
<dbReference type="Proteomes" id="UP001322512">
    <property type="component" value="Chromosome"/>
</dbReference>
<evidence type="ECO:0000313" key="3">
    <source>
        <dbReference type="Proteomes" id="UP000008707"/>
    </source>
</evidence>
<dbReference type="SUPFAM" id="SSF52540">
    <property type="entry name" value="P-loop containing nucleoside triphosphate hydrolases"/>
    <property type="match status" value="1"/>
</dbReference>
<dbReference type="Proteomes" id="UP000008707">
    <property type="component" value="Chromosome"/>
</dbReference>
<sequence>MKKLILHLGVHKTATTYVQSRIYNSKDSLSEAGVGCFSLDETRSSFTSQIKKNMSLSRETKKFLDAHDTILLSDENILGGTDKPTSQLVYPKGPTRLQFLLDALSPESLEAHITIRDPESYLVSRYCEYLRHYPFLDVCQYFDEFFVKEFSWLPLVEALEDVAGKKITVTAFENIFNDEDAYFYQLVGDKVDLMPAADNPSIRRSKISYEAYDMLLMMSKHFPGHMVRRAMGMIESNKQLTKKTPLKPFSKGLTKKLKENYEADKSELGLI</sequence>
<dbReference type="OrthoDB" id="547265at2"/>
<accession>A0A1R4A4A0</accession>
<dbReference type="RefSeq" id="WP_157953406.1">
    <property type="nucleotide sequence ID" value="NC_014532.2"/>
</dbReference>
<evidence type="ECO:0000313" key="1">
    <source>
        <dbReference type="EMBL" id="SJK83791.1"/>
    </source>
</evidence>
<name>A0A1R4A4A0_HALED</name>
<reference evidence="1" key="2">
    <citation type="submission" date="2010-05" db="EMBL/GenBank/DDBJ databases">
        <title>Revision and reannotation of the Halomonas elongata DSM 2581(T) genome.</title>
        <authorList>
            <person name="Pfeiffer F."/>
            <person name="Bagyan I."/>
            <person name="Alfaro-Espinoza G."/>
            <person name="Zamora-Lagos M.A."/>
            <person name="Habermann B."/>
            <person name="Oesterhelt D."/>
            <person name="Kunte H.J."/>
        </authorList>
    </citation>
    <scope>NUCLEOTIDE SEQUENCE</scope>
    <source>
        <strain evidence="1">Type strain: DSM 2581</strain>
    </source>
</reference>
<evidence type="ECO:0000313" key="2">
    <source>
        <dbReference type="EMBL" id="WPU48425.1"/>
    </source>
</evidence>
<dbReference type="InterPro" id="IPR027417">
    <property type="entry name" value="P-loop_NTPase"/>
</dbReference>
<evidence type="ECO:0000313" key="4">
    <source>
        <dbReference type="Proteomes" id="UP001322512"/>
    </source>
</evidence>
<protein>
    <recommendedName>
        <fullName evidence="5">Sulfotransferase domain-containing protein</fullName>
    </recommendedName>
</protein>
<keyword evidence="4" id="KW-1185">Reference proteome</keyword>
<organism evidence="1 3">
    <name type="scientific">Halomonas elongata (strain ATCC 33173 / DSM 2581 / NBRC 15536 / NCIMB 2198 / 1H9)</name>
    <dbReference type="NCBI Taxonomy" id="768066"/>
    <lineage>
        <taxon>Bacteria</taxon>
        <taxon>Pseudomonadati</taxon>
        <taxon>Pseudomonadota</taxon>
        <taxon>Gammaproteobacteria</taxon>
        <taxon>Oceanospirillales</taxon>
        <taxon>Halomonadaceae</taxon>
        <taxon>Halomonas</taxon>
    </lineage>
</organism>
<dbReference type="KEGG" id="hel:HELO_2397G"/>
<proteinExistence type="predicted"/>
<evidence type="ECO:0008006" key="5">
    <source>
        <dbReference type="Google" id="ProtNLM"/>
    </source>
</evidence>
<reference evidence="3" key="3">
    <citation type="journal article" date="2011" name="Environ. Microbiol.">
        <title>A blueprint of ectoine metabolism from the genome of the industrial producer Halomonas elongata DSM 2581(T).</title>
        <authorList>
            <person name="Schwibbert K."/>
            <person name="Marin-Sanguino A."/>
            <person name="Bagyan I."/>
            <person name="Heidrich G."/>
            <person name="Lentzen G."/>
            <person name="Seitz H."/>
            <person name="Rampp M."/>
            <person name="Schuster S.C."/>
            <person name="Klenk H.P."/>
            <person name="Pfeiffer F."/>
            <person name="Oesterhelt D."/>
            <person name="Kunte H.J."/>
        </authorList>
    </citation>
    <scope>NUCLEOTIDE SEQUENCE [LARGE SCALE GENOMIC DNA]</scope>
    <source>
        <strain evidence="3">ATCC 33173 / DSM 2581 / NBRC 15536 / NCIMB 2198 / 1H9</strain>
    </source>
</reference>